<evidence type="ECO:0000256" key="1">
    <source>
        <dbReference type="SAM" id="Phobius"/>
    </source>
</evidence>
<keyword evidence="1" id="KW-0472">Membrane</keyword>
<gene>
    <name evidence="2" type="ORF">SAMN05192542_101225</name>
</gene>
<accession>A0A1H7F9W7</accession>
<keyword evidence="1" id="KW-0812">Transmembrane</keyword>
<dbReference type="Proteomes" id="UP000199120">
    <property type="component" value="Unassembled WGS sequence"/>
</dbReference>
<keyword evidence="3" id="KW-1185">Reference proteome</keyword>
<organism evidence="2 3">
    <name type="scientific">Paraburkholderia caballeronis</name>
    <dbReference type="NCBI Taxonomy" id="416943"/>
    <lineage>
        <taxon>Bacteria</taxon>
        <taxon>Pseudomonadati</taxon>
        <taxon>Pseudomonadota</taxon>
        <taxon>Betaproteobacteria</taxon>
        <taxon>Burkholderiales</taxon>
        <taxon>Burkholderiaceae</taxon>
        <taxon>Paraburkholderia</taxon>
    </lineage>
</organism>
<name>A0A1H7F9W7_9BURK</name>
<keyword evidence="1" id="KW-1133">Transmembrane helix</keyword>
<dbReference type="STRING" id="416943.SAMN05445871_6041"/>
<dbReference type="AlphaFoldDB" id="A0A1H7F9W7"/>
<feature type="transmembrane region" description="Helical" evidence="1">
    <location>
        <begin position="38"/>
        <end position="57"/>
    </location>
</feature>
<protein>
    <submittedName>
        <fullName evidence="2">Uncharacterized protein</fullName>
    </submittedName>
</protein>
<sequence length="92" mass="10051">MRALSKYTPGRKWIGKLHDQFAHQGMGDRCARFSAESVSAIAHSIAAALLSGMLVYFVHVPVWIVPLSAAAIGVLYEAYAISNYVGSRGERR</sequence>
<dbReference type="EMBL" id="FOAJ01000001">
    <property type="protein sequence ID" value="SEK22504.1"/>
    <property type="molecule type" value="Genomic_DNA"/>
</dbReference>
<evidence type="ECO:0000313" key="3">
    <source>
        <dbReference type="Proteomes" id="UP000199120"/>
    </source>
</evidence>
<evidence type="ECO:0000313" key="2">
    <source>
        <dbReference type="EMBL" id="SEK22504.1"/>
    </source>
</evidence>
<reference evidence="3" key="1">
    <citation type="submission" date="2016-10" db="EMBL/GenBank/DDBJ databases">
        <authorList>
            <person name="Varghese N."/>
            <person name="Submissions S."/>
        </authorList>
    </citation>
    <scope>NUCLEOTIDE SEQUENCE [LARGE SCALE GENOMIC DNA]</scope>
    <source>
        <strain evidence="3">LMG 26416</strain>
    </source>
</reference>
<proteinExistence type="predicted"/>
<feature type="transmembrane region" description="Helical" evidence="1">
    <location>
        <begin position="63"/>
        <end position="86"/>
    </location>
</feature>